<evidence type="ECO:0000313" key="1">
    <source>
        <dbReference type="EMBL" id="KUM46185.1"/>
    </source>
</evidence>
<proteinExistence type="predicted"/>
<comment type="caution">
    <text evidence="1">The sequence shown here is derived from an EMBL/GenBank/DDBJ whole genome shotgun (WGS) entry which is preliminary data.</text>
</comment>
<geneLocation type="mitochondrion" evidence="1"/>
<dbReference type="AlphaFoldDB" id="A0A101LVN7"/>
<gene>
    <name evidence="1" type="ORF">ABT39_MTgene1991</name>
</gene>
<name>A0A101LVN7_PICGL</name>
<reference evidence="1" key="1">
    <citation type="journal article" date="2015" name="Genome Biol. Evol.">
        <title>Organellar Genomes of White Spruce (Picea glauca): Assembly and Annotation.</title>
        <authorList>
            <person name="Jackman S.D."/>
            <person name="Warren R.L."/>
            <person name="Gibb E.A."/>
            <person name="Vandervalk B.P."/>
            <person name="Mohamadi H."/>
            <person name="Chu J."/>
            <person name="Raymond A."/>
            <person name="Pleasance S."/>
            <person name="Coope R."/>
            <person name="Wildung M.R."/>
            <person name="Ritland C.E."/>
            <person name="Bousquet J."/>
            <person name="Jones S.J."/>
            <person name="Bohlmann J."/>
            <person name="Birol I."/>
        </authorList>
    </citation>
    <scope>NUCLEOTIDE SEQUENCE [LARGE SCALE GENOMIC DNA]</scope>
    <source>
        <tissue evidence="1">Flushing bud</tissue>
    </source>
</reference>
<keyword evidence="1" id="KW-0496">Mitochondrion</keyword>
<accession>A0A101LVN7</accession>
<dbReference type="EMBL" id="LKAM01000013">
    <property type="protein sequence ID" value="KUM46185.1"/>
    <property type="molecule type" value="Genomic_DNA"/>
</dbReference>
<organism evidence="1">
    <name type="scientific">Picea glauca</name>
    <name type="common">White spruce</name>
    <name type="synonym">Pinus glauca</name>
    <dbReference type="NCBI Taxonomy" id="3330"/>
    <lineage>
        <taxon>Eukaryota</taxon>
        <taxon>Viridiplantae</taxon>
        <taxon>Streptophyta</taxon>
        <taxon>Embryophyta</taxon>
        <taxon>Tracheophyta</taxon>
        <taxon>Spermatophyta</taxon>
        <taxon>Pinopsida</taxon>
        <taxon>Pinidae</taxon>
        <taxon>Conifers I</taxon>
        <taxon>Pinales</taxon>
        <taxon>Pinaceae</taxon>
        <taxon>Picea</taxon>
    </lineage>
</organism>
<sequence length="70" mass="8287">MSSGFHTLRKAKRKTPVFNYQPRKEKKLLTEGEELFLYICSIWIGSTRRGMPLFMPFFMPLGRLKNDFSL</sequence>
<protein>
    <submittedName>
        <fullName evidence="1">Uncharacterized protein</fullName>
    </submittedName>
</protein>